<proteinExistence type="predicted"/>
<gene>
    <name evidence="2" type="ORF">HDID_LOCUS8440</name>
</gene>
<accession>A0A0R3SSX7</accession>
<dbReference type="Proteomes" id="UP000274504">
    <property type="component" value="Unassembled WGS sequence"/>
</dbReference>
<evidence type="ECO:0000313" key="3">
    <source>
        <dbReference type="Proteomes" id="UP000274504"/>
    </source>
</evidence>
<dbReference type="AlphaFoldDB" id="A0A0R3SSX7"/>
<evidence type="ECO:0000313" key="4">
    <source>
        <dbReference type="WBParaSite" id="HDID_0000844201-mRNA-1"/>
    </source>
</evidence>
<protein>
    <submittedName>
        <fullName evidence="4">Cystatin domain-containing protein</fullName>
    </submittedName>
</protein>
<dbReference type="WBParaSite" id="HDID_0000844201-mRNA-1">
    <property type="protein sequence ID" value="HDID_0000844201-mRNA-1"/>
    <property type="gene ID" value="HDID_0000844201"/>
</dbReference>
<reference evidence="4" key="1">
    <citation type="submission" date="2017-02" db="UniProtKB">
        <authorList>
            <consortium name="WormBaseParasite"/>
        </authorList>
    </citation>
    <scope>IDENTIFICATION</scope>
</reference>
<evidence type="ECO:0000256" key="1">
    <source>
        <dbReference type="SAM" id="SignalP"/>
    </source>
</evidence>
<feature type="signal peptide" evidence="1">
    <location>
        <begin position="1"/>
        <end position="18"/>
    </location>
</feature>
<reference evidence="2 3" key="2">
    <citation type="submission" date="2018-11" db="EMBL/GenBank/DDBJ databases">
        <authorList>
            <consortium name="Pathogen Informatics"/>
        </authorList>
    </citation>
    <scope>NUCLEOTIDE SEQUENCE [LARGE SCALE GENOMIC DNA]</scope>
</reference>
<dbReference type="EMBL" id="UYSG01011079">
    <property type="protein sequence ID" value="VDL60758.1"/>
    <property type="molecule type" value="Genomic_DNA"/>
</dbReference>
<sequence length="130" mass="15365">MLYLVSPVCFCLLICANAYPWMPQDEELHRHHKHYHFRHSDWMFQEEAFNEEYDNGEEVKDYAEEKKSFHDKENKFESCYYEVNSITTVMSSLIVVAAIKVSTNGCCCSNFLYAPEYVNLFLHEKSGLEE</sequence>
<keyword evidence="1" id="KW-0732">Signal</keyword>
<evidence type="ECO:0000313" key="2">
    <source>
        <dbReference type="EMBL" id="VDL60758.1"/>
    </source>
</evidence>
<feature type="chain" id="PRO_5043131479" evidence="1">
    <location>
        <begin position="19"/>
        <end position="130"/>
    </location>
</feature>
<organism evidence="4">
    <name type="scientific">Hymenolepis diminuta</name>
    <name type="common">Rat tapeworm</name>
    <dbReference type="NCBI Taxonomy" id="6216"/>
    <lineage>
        <taxon>Eukaryota</taxon>
        <taxon>Metazoa</taxon>
        <taxon>Spiralia</taxon>
        <taxon>Lophotrochozoa</taxon>
        <taxon>Platyhelminthes</taxon>
        <taxon>Cestoda</taxon>
        <taxon>Eucestoda</taxon>
        <taxon>Cyclophyllidea</taxon>
        <taxon>Hymenolepididae</taxon>
        <taxon>Hymenolepis</taxon>
    </lineage>
</organism>
<name>A0A0R3SSX7_HYMDI</name>